<evidence type="ECO:0000259" key="4">
    <source>
        <dbReference type="Pfam" id="PF13373"/>
    </source>
</evidence>
<feature type="compositionally biased region" description="Low complexity" evidence="1">
    <location>
        <begin position="168"/>
        <end position="177"/>
    </location>
</feature>
<keyword evidence="6" id="KW-1185">Reference proteome</keyword>
<evidence type="ECO:0000313" key="6">
    <source>
        <dbReference type="Proteomes" id="UP001166286"/>
    </source>
</evidence>
<dbReference type="InterPro" id="IPR025390">
    <property type="entry name" value="Dsc3_C"/>
</dbReference>
<accession>A0AA39V2Q1</accession>
<protein>
    <recommendedName>
        <fullName evidence="7">DSC E3 ubiquitin ligase complex subunit 3 C-terminal domain-containing protein</fullName>
    </recommendedName>
</protein>
<keyword evidence="2" id="KW-0472">Membrane</keyword>
<dbReference type="Pfam" id="PF13373">
    <property type="entry name" value="Dsc3_C"/>
    <property type="match status" value="1"/>
</dbReference>
<dbReference type="GO" id="GO:0005783">
    <property type="term" value="C:endoplasmic reticulum"/>
    <property type="evidence" value="ECO:0007669"/>
    <property type="project" value="TreeGrafter"/>
</dbReference>
<feature type="domain" description="DSC E3 ubiquitin ligase complex subunit 3 ubiquitin-like" evidence="3">
    <location>
        <begin position="16"/>
        <end position="109"/>
    </location>
</feature>
<dbReference type="InterPro" id="IPR045226">
    <property type="entry name" value="Dsc3"/>
</dbReference>
<name>A0AA39V2Q1_9LECA</name>
<keyword evidence="2" id="KW-1133">Transmembrane helix</keyword>
<feature type="region of interest" description="Disordered" evidence="1">
    <location>
        <begin position="142"/>
        <end position="187"/>
    </location>
</feature>
<comment type="caution">
    <text evidence="5">The sequence shown here is derived from an EMBL/GenBank/DDBJ whole genome shotgun (WGS) entry which is preliminary data.</text>
</comment>
<dbReference type="InterPro" id="IPR019413">
    <property type="entry name" value="Dsc3_ub-like_dom"/>
</dbReference>
<feature type="transmembrane region" description="Helical" evidence="2">
    <location>
        <begin position="262"/>
        <end position="281"/>
    </location>
</feature>
<sequence>MASSSSPPPPTIPPLNLIIRFTTSIPDLPLTIPHPRLTTPTTLSTLIRPHLPPALSASPIRPHLPPALSASPIRLIHSGALLPPHTPLSTSLRLSPTGKSPAQIYIHCSTSTELTLSPAELELEAKDAIFLQTQAAAAAAAAISQDASNNDNDRPATEPPPPPGSQITTTNNTTTTTPAPLGFDRLLSAGLSPPEVSSLRSQFLAIQAHTHTPDTMPSPHELRLLEERWLDASPNGTGDGGIGIGGGGGGSEEEGGGGLEDMLWGNVMGFFWAVGAIVWLVREEGVWSKRRQIGVVTGVLVNIAFCVLRVGS</sequence>
<gene>
    <name evidence="5" type="ORF">JMJ35_003440</name>
</gene>
<feature type="domain" description="DSC E3 ubiquitin ligase complex subunit 3 C-terminal" evidence="4">
    <location>
        <begin position="182"/>
        <end position="309"/>
    </location>
</feature>
<feature type="region of interest" description="Disordered" evidence="1">
    <location>
        <begin position="239"/>
        <end position="258"/>
    </location>
</feature>
<proteinExistence type="predicted"/>
<feature type="compositionally biased region" description="Gly residues" evidence="1">
    <location>
        <begin position="239"/>
        <end position="250"/>
    </location>
</feature>
<organism evidence="5 6">
    <name type="scientific">Cladonia borealis</name>
    <dbReference type="NCBI Taxonomy" id="184061"/>
    <lineage>
        <taxon>Eukaryota</taxon>
        <taxon>Fungi</taxon>
        <taxon>Dikarya</taxon>
        <taxon>Ascomycota</taxon>
        <taxon>Pezizomycotina</taxon>
        <taxon>Lecanoromycetes</taxon>
        <taxon>OSLEUM clade</taxon>
        <taxon>Lecanoromycetidae</taxon>
        <taxon>Lecanorales</taxon>
        <taxon>Lecanorineae</taxon>
        <taxon>Cladoniaceae</taxon>
        <taxon>Cladonia</taxon>
    </lineage>
</organism>
<dbReference type="PANTHER" id="PTHR28049">
    <property type="entry name" value="TRANSMEMBRANE PROTEIN YOR223W"/>
    <property type="match status" value="1"/>
</dbReference>
<evidence type="ECO:0000256" key="2">
    <source>
        <dbReference type="SAM" id="Phobius"/>
    </source>
</evidence>
<dbReference type="PANTHER" id="PTHR28049:SF1">
    <property type="entry name" value="DSC E3 UBIQUITIN LIGASE COMPLEX SUBUNIT 3"/>
    <property type="match status" value="1"/>
</dbReference>
<evidence type="ECO:0000256" key="1">
    <source>
        <dbReference type="SAM" id="MobiDB-lite"/>
    </source>
</evidence>
<evidence type="ECO:0000259" key="3">
    <source>
        <dbReference type="Pfam" id="PF10302"/>
    </source>
</evidence>
<keyword evidence="2" id="KW-0812">Transmembrane</keyword>
<dbReference type="Proteomes" id="UP001166286">
    <property type="component" value="Unassembled WGS sequence"/>
</dbReference>
<reference evidence="5" key="1">
    <citation type="submission" date="2023-03" db="EMBL/GenBank/DDBJ databases">
        <title>Complete genome of Cladonia borealis.</title>
        <authorList>
            <person name="Park H."/>
        </authorList>
    </citation>
    <scope>NUCLEOTIDE SEQUENCE</scope>
    <source>
        <strain evidence="5">ANT050790</strain>
    </source>
</reference>
<dbReference type="EMBL" id="JAFEKC020000006">
    <property type="protein sequence ID" value="KAK0513718.1"/>
    <property type="molecule type" value="Genomic_DNA"/>
</dbReference>
<dbReference type="AlphaFoldDB" id="A0AA39V2Q1"/>
<dbReference type="GO" id="GO:0044695">
    <property type="term" value="C:Dsc E3 ubiquitin ligase complex"/>
    <property type="evidence" value="ECO:0007669"/>
    <property type="project" value="InterPro"/>
</dbReference>
<dbReference type="Pfam" id="PF10302">
    <property type="entry name" value="Dsc3_N"/>
    <property type="match status" value="1"/>
</dbReference>
<evidence type="ECO:0008006" key="7">
    <source>
        <dbReference type="Google" id="ProtNLM"/>
    </source>
</evidence>
<feature type="transmembrane region" description="Helical" evidence="2">
    <location>
        <begin position="293"/>
        <end position="311"/>
    </location>
</feature>
<evidence type="ECO:0000313" key="5">
    <source>
        <dbReference type="EMBL" id="KAK0513718.1"/>
    </source>
</evidence>